<organism evidence="15 16">
    <name type="scientific">Candidatus Curtissbacteria bacterium RIFCSPLOWO2_01_FULL_42_26</name>
    <dbReference type="NCBI Taxonomy" id="1797729"/>
    <lineage>
        <taxon>Bacteria</taxon>
        <taxon>Candidatus Curtissiibacteriota</taxon>
    </lineage>
</organism>
<feature type="transmembrane region" description="Helical" evidence="13">
    <location>
        <begin position="185"/>
        <end position="215"/>
    </location>
</feature>
<evidence type="ECO:0000256" key="4">
    <source>
        <dbReference type="ARBA" id="ARBA00022475"/>
    </source>
</evidence>
<evidence type="ECO:0000256" key="3">
    <source>
        <dbReference type="ARBA" id="ARBA00007931"/>
    </source>
</evidence>
<evidence type="ECO:0000313" key="15">
    <source>
        <dbReference type="EMBL" id="OGE10135.1"/>
    </source>
</evidence>
<feature type="transmembrane region" description="Helical" evidence="13">
    <location>
        <begin position="100"/>
        <end position="122"/>
    </location>
</feature>
<dbReference type="PANTHER" id="PTHR35864">
    <property type="entry name" value="ZINC METALLOPROTEASE MJ0611-RELATED"/>
    <property type="match status" value="1"/>
</dbReference>
<name>A0A1F5I1K6_9BACT</name>
<comment type="similarity">
    <text evidence="3">Belongs to the peptidase M50B family.</text>
</comment>
<reference evidence="15 16" key="1">
    <citation type="journal article" date="2016" name="Nat. Commun.">
        <title>Thousands of microbial genomes shed light on interconnected biogeochemical processes in an aquifer system.</title>
        <authorList>
            <person name="Anantharaman K."/>
            <person name="Brown C.T."/>
            <person name="Hug L.A."/>
            <person name="Sharon I."/>
            <person name="Castelle C.J."/>
            <person name="Probst A.J."/>
            <person name="Thomas B.C."/>
            <person name="Singh A."/>
            <person name="Wilkins M.J."/>
            <person name="Karaoz U."/>
            <person name="Brodie E.L."/>
            <person name="Williams K.H."/>
            <person name="Hubbard S.S."/>
            <person name="Banfield J.F."/>
        </authorList>
    </citation>
    <scope>NUCLEOTIDE SEQUENCE [LARGE SCALE GENOMIC DNA]</scope>
</reference>
<keyword evidence="11" id="KW-0482">Metalloprotease</keyword>
<evidence type="ECO:0000256" key="8">
    <source>
        <dbReference type="ARBA" id="ARBA00022801"/>
    </source>
</evidence>
<dbReference type="Pfam" id="PF02163">
    <property type="entry name" value="Peptidase_M50"/>
    <property type="match status" value="1"/>
</dbReference>
<dbReference type="InterPro" id="IPR008915">
    <property type="entry name" value="Peptidase_M50"/>
</dbReference>
<keyword evidence="9" id="KW-0862">Zinc</keyword>
<evidence type="ECO:0000256" key="7">
    <source>
        <dbReference type="ARBA" id="ARBA00022723"/>
    </source>
</evidence>
<dbReference type="GO" id="GO:0008237">
    <property type="term" value="F:metallopeptidase activity"/>
    <property type="evidence" value="ECO:0007669"/>
    <property type="project" value="UniProtKB-KW"/>
</dbReference>
<keyword evidence="5" id="KW-0645">Protease</keyword>
<keyword evidence="10 13" id="KW-1133">Transmembrane helix</keyword>
<dbReference type="GO" id="GO:0005886">
    <property type="term" value="C:plasma membrane"/>
    <property type="evidence" value="ECO:0007669"/>
    <property type="project" value="UniProtKB-SubCell"/>
</dbReference>
<evidence type="ECO:0000256" key="9">
    <source>
        <dbReference type="ARBA" id="ARBA00022833"/>
    </source>
</evidence>
<feature type="transmembrane region" description="Helical" evidence="13">
    <location>
        <begin position="142"/>
        <end position="164"/>
    </location>
</feature>
<evidence type="ECO:0000256" key="5">
    <source>
        <dbReference type="ARBA" id="ARBA00022670"/>
    </source>
</evidence>
<evidence type="ECO:0000256" key="11">
    <source>
        <dbReference type="ARBA" id="ARBA00023049"/>
    </source>
</evidence>
<evidence type="ECO:0000313" key="16">
    <source>
        <dbReference type="Proteomes" id="UP000179227"/>
    </source>
</evidence>
<keyword evidence="8" id="KW-0378">Hydrolase</keyword>
<sequence length="218" mass="23824">MLIEQFLRELQNNPASGLLHVVVFILAIAAAITIHEFAHALVAYRLGDPTAKLAGRLTLNPAAHLDPVGTLALLLVGIGWGKPTPFDPFNLRNIKRDSALISVAGAASNFLLAISLSLPYLIAYYTGNLNPQLSTVYESLSMVIQINVLLGVFNLIPVHPLDGFKVLAGLLPRDWYRDFIATERYGIFILLFLIITGAIGKILFPVVSVILTYLLPRL</sequence>
<keyword evidence="4" id="KW-1003">Cell membrane</keyword>
<dbReference type="CDD" id="cd06158">
    <property type="entry name" value="S2P-M50_like_1"/>
    <property type="match status" value="1"/>
</dbReference>
<feature type="transmembrane region" description="Helical" evidence="13">
    <location>
        <begin position="62"/>
        <end position="80"/>
    </location>
</feature>
<evidence type="ECO:0000259" key="14">
    <source>
        <dbReference type="Pfam" id="PF02163"/>
    </source>
</evidence>
<dbReference type="Proteomes" id="UP000179227">
    <property type="component" value="Unassembled WGS sequence"/>
</dbReference>
<keyword evidence="7" id="KW-0479">Metal-binding</keyword>
<evidence type="ECO:0000256" key="2">
    <source>
        <dbReference type="ARBA" id="ARBA00004651"/>
    </source>
</evidence>
<dbReference type="AlphaFoldDB" id="A0A1F5I1K6"/>
<dbReference type="EMBL" id="MFBS01000013">
    <property type="protein sequence ID" value="OGE10135.1"/>
    <property type="molecule type" value="Genomic_DNA"/>
</dbReference>
<evidence type="ECO:0000256" key="13">
    <source>
        <dbReference type="SAM" id="Phobius"/>
    </source>
</evidence>
<feature type="transmembrane region" description="Helical" evidence="13">
    <location>
        <begin position="21"/>
        <end position="42"/>
    </location>
</feature>
<accession>A0A1F5I1K6</accession>
<comment type="subcellular location">
    <subcellularLocation>
        <location evidence="2">Cell membrane</location>
        <topology evidence="2">Multi-pass membrane protein</topology>
    </subcellularLocation>
</comment>
<evidence type="ECO:0000256" key="10">
    <source>
        <dbReference type="ARBA" id="ARBA00022989"/>
    </source>
</evidence>
<evidence type="ECO:0000256" key="12">
    <source>
        <dbReference type="ARBA" id="ARBA00023136"/>
    </source>
</evidence>
<dbReference type="InterPro" id="IPR044537">
    <property type="entry name" value="Rip2-like"/>
</dbReference>
<feature type="domain" description="Peptidase M50" evidence="14">
    <location>
        <begin position="135"/>
        <end position="172"/>
    </location>
</feature>
<comment type="cofactor">
    <cofactor evidence="1">
        <name>Zn(2+)</name>
        <dbReference type="ChEBI" id="CHEBI:29105"/>
    </cofactor>
</comment>
<protein>
    <recommendedName>
        <fullName evidence="14">Peptidase M50 domain-containing protein</fullName>
    </recommendedName>
</protein>
<evidence type="ECO:0000256" key="6">
    <source>
        <dbReference type="ARBA" id="ARBA00022692"/>
    </source>
</evidence>
<keyword evidence="12 13" id="KW-0472">Membrane</keyword>
<gene>
    <name evidence="15" type="ORF">A3A60_00510</name>
</gene>
<keyword evidence="6 13" id="KW-0812">Transmembrane</keyword>
<evidence type="ECO:0000256" key="1">
    <source>
        <dbReference type="ARBA" id="ARBA00001947"/>
    </source>
</evidence>
<dbReference type="PANTHER" id="PTHR35864:SF1">
    <property type="entry name" value="ZINC METALLOPROTEASE YWHC-RELATED"/>
    <property type="match status" value="1"/>
</dbReference>
<comment type="caution">
    <text evidence="15">The sequence shown here is derived from an EMBL/GenBank/DDBJ whole genome shotgun (WGS) entry which is preliminary data.</text>
</comment>
<proteinExistence type="inferred from homology"/>
<dbReference type="GO" id="GO:0046872">
    <property type="term" value="F:metal ion binding"/>
    <property type="evidence" value="ECO:0007669"/>
    <property type="project" value="UniProtKB-KW"/>
</dbReference>
<dbReference type="InterPro" id="IPR052348">
    <property type="entry name" value="Metallopeptidase_M50B"/>
</dbReference>
<dbReference type="GO" id="GO:0006508">
    <property type="term" value="P:proteolysis"/>
    <property type="evidence" value="ECO:0007669"/>
    <property type="project" value="UniProtKB-KW"/>
</dbReference>